<proteinExistence type="inferred from homology"/>
<dbReference type="PANTHER" id="PTHR22600:SF57">
    <property type="entry name" value="BETA-N-ACETYLHEXOSAMINIDASE"/>
    <property type="match status" value="1"/>
</dbReference>
<organism evidence="10 11">
    <name type="scientific">Filimonas zeae</name>
    <dbReference type="NCBI Taxonomy" id="1737353"/>
    <lineage>
        <taxon>Bacteria</taxon>
        <taxon>Pseudomonadati</taxon>
        <taxon>Bacteroidota</taxon>
        <taxon>Chitinophagia</taxon>
        <taxon>Chitinophagales</taxon>
        <taxon>Chitinophagaceae</taxon>
        <taxon>Filimonas</taxon>
    </lineage>
</organism>
<dbReference type="InterPro" id="IPR015883">
    <property type="entry name" value="Glyco_hydro_20_cat"/>
</dbReference>
<evidence type="ECO:0000256" key="3">
    <source>
        <dbReference type="ARBA" id="ARBA00012663"/>
    </source>
</evidence>
<dbReference type="EC" id="3.2.1.52" evidence="3"/>
<keyword evidence="11" id="KW-1185">Reference proteome</keyword>
<evidence type="ECO:0000256" key="4">
    <source>
        <dbReference type="ARBA" id="ARBA00022801"/>
    </source>
</evidence>
<dbReference type="Gene3D" id="3.30.379.10">
    <property type="entry name" value="Chitobiase/beta-hexosaminidase domain 2-like"/>
    <property type="match status" value="1"/>
</dbReference>
<evidence type="ECO:0000313" key="11">
    <source>
        <dbReference type="Proteomes" id="UP000627292"/>
    </source>
</evidence>
<keyword evidence="7" id="KW-0732">Signal</keyword>
<dbReference type="Pfam" id="PF02838">
    <property type="entry name" value="Glyco_hydro_20b"/>
    <property type="match status" value="1"/>
</dbReference>
<dbReference type="InterPro" id="IPR025705">
    <property type="entry name" value="Beta_hexosaminidase_sua/sub"/>
</dbReference>
<dbReference type="GO" id="GO:0005975">
    <property type="term" value="P:carbohydrate metabolic process"/>
    <property type="evidence" value="ECO:0007669"/>
    <property type="project" value="InterPro"/>
</dbReference>
<feature type="domain" description="Glycoside hydrolase family 20 catalytic" evidence="8">
    <location>
        <begin position="166"/>
        <end position="521"/>
    </location>
</feature>
<dbReference type="PANTHER" id="PTHR22600">
    <property type="entry name" value="BETA-HEXOSAMINIDASE"/>
    <property type="match status" value="1"/>
</dbReference>
<evidence type="ECO:0000256" key="6">
    <source>
        <dbReference type="PIRSR" id="PIRSR625705-1"/>
    </source>
</evidence>
<feature type="chain" id="PRO_5037915828" description="beta-N-acetylhexosaminidase" evidence="7">
    <location>
        <begin position="21"/>
        <end position="638"/>
    </location>
</feature>
<dbReference type="GO" id="GO:0030203">
    <property type="term" value="P:glycosaminoglycan metabolic process"/>
    <property type="evidence" value="ECO:0007669"/>
    <property type="project" value="TreeGrafter"/>
</dbReference>
<dbReference type="InterPro" id="IPR029018">
    <property type="entry name" value="Hex-like_dom2"/>
</dbReference>
<dbReference type="EMBL" id="BMIB01000002">
    <property type="protein sequence ID" value="GGH66987.1"/>
    <property type="molecule type" value="Genomic_DNA"/>
</dbReference>
<dbReference type="GO" id="GO:0016020">
    <property type="term" value="C:membrane"/>
    <property type="evidence" value="ECO:0007669"/>
    <property type="project" value="TreeGrafter"/>
</dbReference>
<name>A0A917IYR4_9BACT</name>
<evidence type="ECO:0000256" key="7">
    <source>
        <dbReference type="SAM" id="SignalP"/>
    </source>
</evidence>
<feature type="active site" description="Proton donor" evidence="6">
    <location>
        <position position="356"/>
    </location>
</feature>
<dbReference type="PRINTS" id="PR00738">
    <property type="entry name" value="GLHYDRLASE20"/>
</dbReference>
<dbReference type="Pfam" id="PF00728">
    <property type="entry name" value="Glyco_hydro_20"/>
    <property type="match status" value="1"/>
</dbReference>
<dbReference type="Proteomes" id="UP000627292">
    <property type="component" value="Unassembled WGS sequence"/>
</dbReference>
<dbReference type="GO" id="GO:0004563">
    <property type="term" value="F:beta-N-acetylhexosaminidase activity"/>
    <property type="evidence" value="ECO:0007669"/>
    <property type="project" value="UniProtKB-EC"/>
</dbReference>
<evidence type="ECO:0000259" key="9">
    <source>
        <dbReference type="Pfam" id="PF02838"/>
    </source>
</evidence>
<evidence type="ECO:0000256" key="1">
    <source>
        <dbReference type="ARBA" id="ARBA00001231"/>
    </source>
</evidence>
<sequence>MPKKKLYILLIISFLSRAHAQTDGSLPAIIPQPVSVVKTTGTFTLPDQITVSTDKAALNSYVAGHVRDKLTRATGKNVVISNDRSNSTIVLLVNDTAVPQLGKEGYQLTIQPNQITIRANQAAGLFYGAQTLWQVFPEAIEGKKATTGTPWQLPCLDITDYPRLGWRGLMLDVSRHFFTKAEVKQYIDNMVRYKYNVLHWHLTDDEGWRIQIKSYPNLTDKGAWSVKKTGSFGFFTPPAADEPRTYGGFYTQEDIKEVVQYARERFVEVMPEMDVPAHSLAAIASYPELSCTPGADKYVVRSGEQIMDWSHGAPPIALVDNTLCPANEKVYVFMDKVIEEVAALFPFGYIHLGGDEAPINFWQKNEAIKQLMQREKLKDMHAVQAYFQTRVMKMVEKHGKKMVGWDEIYTAGVPNSAVIMNWREQDTGIAASLKQYEVIMTPAKYVYLDYMQADVITEPPVYASLRLSKTYEFDPVPAGADVRYIKGGQGNLWAEQVYNMRQAEYMTWPRGFAIAEALWSPGGRKNWPYFMQRTEAHFKRLDAAEVKYGPGVYDPLFGVSKDAAGNLVVSLSTEIEGLDMYYSFDNSFPDKFYPAYTAPVTVPVDAVMMRVITYRNGKPIGRMQHMPVAELKKRAPKK</sequence>
<feature type="signal peptide" evidence="7">
    <location>
        <begin position="1"/>
        <end position="20"/>
    </location>
</feature>
<dbReference type="SUPFAM" id="SSF55545">
    <property type="entry name" value="beta-N-acetylhexosaminidase-like domain"/>
    <property type="match status" value="1"/>
</dbReference>
<comment type="catalytic activity">
    <reaction evidence="1">
        <text>Hydrolysis of terminal non-reducing N-acetyl-D-hexosamine residues in N-acetyl-beta-D-hexosaminides.</text>
        <dbReference type="EC" id="3.2.1.52"/>
    </reaction>
</comment>
<evidence type="ECO:0000256" key="5">
    <source>
        <dbReference type="ARBA" id="ARBA00023295"/>
    </source>
</evidence>
<protein>
    <recommendedName>
        <fullName evidence="3">beta-N-acetylhexosaminidase</fullName>
        <ecNumber evidence="3">3.2.1.52</ecNumber>
    </recommendedName>
</protein>
<keyword evidence="5" id="KW-0326">Glycosidase</keyword>
<dbReference type="RefSeq" id="WP_188952052.1">
    <property type="nucleotide sequence ID" value="NZ_BMIB01000002.1"/>
</dbReference>
<dbReference type="SUPFAM" id="SSF51445">
    <property type="entry name" value="(Trans)glycosidases"/>
    <property type="match status" value="1"/>
</dbReference>
<gene>
    <name evidence="10" type="ORF">GCM10011379_21750</name>
</gene>
<evidence type="ECO:0000256" key="2">
    <source>
        <dbReference type="ARBA" id="ARBA00006285"/>
    </source>
</evidence>
<reference evidence="10" key="1">
    <citation type="journal article" date="2014" name="Int. J. Syst. Evol. Microbiol.">
        <title>Complete genome sequence of Corynebacterium casei LMG S-19264T (=DSM 44701T), isolated from a smear-ripened cheese.</title>
        <authorList>
            <consortium name="US DOE Joint Genome Institute (JGI-PGF)"/>
            <person name="Walter F."/>
            <person name="Albersmeier A."/>
            <person name="Kalinowski J."/>
            <person name="Ruckert C."/>
        </authorList>
    </citation>
    <scope>NUCLEOTIDE SEQUENCE</scope>
    <source>
        <strain evidence="10">CGMCC 1.15290</strain>
    </source>
</reference>
<dbReference type="InterPro" id="IPR015882">
    <property type="entry name" value="HEX_bac_N"/>
</dbReference>
<dbReference type="InterPro" id="IPR017853">
    <property type="entry name" value="GH"/>
</dbReference>
<comment type="caution">
    <text evidence="10">The sequence shown here is derived from an EMBL/GenBank/DDBJ whole genome shotgun (WGS) entry which is preliminary data.</text>
</comment>
<evidence type="ECO:0000313" key="10">
    <source>
        <dbReference type="EMBL" id="GGH66987.1"/>
    </source>
</evidence>
<keyword evidence="4" id="KW-0378">Hydrolase</keyword>
<dbReference type="Gene3D" id="3.20.20.80">
    <property type="entry name" value="Glycosidases"/>
    <property type="match status" value="1"/>
</dbReference>
<reference evidence="10" key="2">
    <citation type="submission" date="2020-09" db="EMBL/GenBank/DDBJ databases">
        <authorList>
            <person name="Sun Q."/>
            <person name="Zhou Y."/>
        </authorList>
    </citation>
    <scope>NUCLEOTIDE SEQUENCE</scope>
    <source>
        <strain evidence="10">CGMCC 1.15290</strain>
    </source>
</reference>
<dbReference type="AlphaFoldDB" id="A0A917IYR4"/>
<evidence type="ECO:0000259" key="8">
    <source>
        <dbReference type="Pfam" id="PF00728"/>
    </source>
</evidence>
<feature type="domain" description="Beta-hexosaminidase bacterial type N-terminal" evidence="9">
    <location>
        <begin position="27"/>
        <end position="161"/>
    </location>
</feature>
<dbReference type="CDD" id="cd06563">
    <property type="entry name" value="GH20_chitobiase-like"/>
    <property type="match status" value="1"/>
</dbReference>
<comment type="similarity">
    <text evidence="2">Belongs to the glycosyl hydrolase 20 family.</text>
</comment>
<accession>A0A917IYR4</accession>